<proteinExistence type="inferred from homology"/>
<evidence type="ECO:0000256" key="1">
    <source>
        <dbReference type="ARBA" id="ARBA00009219"/>
    </source>
</evidence>
<dbReference type="EMBL" id="KN831972">
    <property type="protein sequence ID" value="KIO04285.1"/>
    <property type="molecule type" value="Genomic_DNA"/>
</dbReference>
<comment type="similarity">
    <text evidence="1">Belongs to the 3-beta-HSD family.</text>
</comment>
<dbReference type="STRING" id="870435.A0A0C3NTT0"/>
<dbReference type="GO" id="GO:0016616">
    <property type="term" value="F:oxidoreductase activity, acting on the CH-OH group of donors, NAD or NADP as acceptor"/>
    <property type="evidence" value="ECO:0007669"/>
    <property type="project" value="InterPro"/>
</dbReference>
<evidence type="ECO:0000256" key="2">
    <source>
        <dbReference type="ARBA" id="ARBA00023002"/>
    </source>
</evidence>
<gene>
    <name evidence="4" type="ORF">M404DRAFT_144012</name>
</gene>
<reference evidence="5" key="2">
    <citation type="submission" date="2015-01" db="EMBL/GenBank/DDBJ databases">
        <title>Evolutionary Origins and Diversification of the Mycorrhizal Mutualists.</title>
        <authorList>
            <consortium name="DOE Joint Genome Institute"/>
            <consortium name="Mycorrhizal Genomics Consortium"/>
            <person name="Kohler A."/>
            <person name="Kuo A."/>
            <person name="Nagy L.G."/>
            <person name="Floudas D."/>
            <person name="Copeland A."/>
            <person name="Barry K.W."/>
            <person name="Cichocki N."/>
            <person name="Veneault-Fourrey C."/>
            <person name="LaButti K."/>
            <person name="Lindquist E.A."/>
            <person name="Lipzen A."/>
            <person name="Lundell T."/>
            <person name="Morin E."/>
            <person name="Murat C."/>
            <person name="Riley R."/>
            <person name="Ohm R."/>
            <person name="Sun H."/>
            <person name="Tunlid A."/>
            <person name="Henrissat B."/>
            <person name="Grigoriev I.V."/>
            <person name="Hibbett D.S."/>
            <person name="Martin F."/>
        </authorList>
    </citation>
    <scope>NUCLEOTIDE SEQUENCE [LARGE SCALE GENOMIC DNA]</scope>
    <source>
        <strain evidence="5">Marx 270</strain>
    </source>
</reference>
<dbReference type="AlphaFoldDB" id="A0A0C3NTT0"/>
<dbReference type="SUPFAM" id="SSF51735">
    <property type="entry name" value="NAD(P)-binding Rossmann-fold domains"/>
    <property type="match status" value="1"/>
</dbReference>
<dbReference type="InterPro" id="IPR002225">
    <property type="entry name" value="3Beta_OHSteriod_DH/Estase"/>
</dbReference>
<accession>A0A0C3NTT0</accession>
<reference evidence="4 5" key="1">
    <citation type="submission" date="2014-04" db="EMBL/GenBank/DDBJ databases">
        <authorList>
            <consortium name="DOE Joint Genome Institute"/>
            <person name="Kuo A."/>
            <person name="Kohler A."/>
            <person name="Costa M.D."/>
            <person name="Nagy L.G."/>
            <person name="Floudas D."/>
            <person name="Copeland A."/>
            <person name="Barry K.W."/>
            <person name="Cichocki N."/>
            <person name="Veneault-Fourrey C."/>
            <person name="LaButti K."/>
            <person name="Lindquist E.A."/>
            <person name="Lipzen A."/>
            <person name="Lundell T."/>
            <person name="Morin E."/>
            <person name="Murat C."/>
            <person name="Sun H."/>
            <person name="Tunlid A."/>
            <person name="Henrissat B."/>
            <person name="Grigoriev I.V."/>
            <person name="Hibbett D.S."/>
            <person name="Martin F."/>
            <person name="Nordberg H.P."/>
            <person name="Cantor M.N."/>
            <person name="Hua S.X."/>
        </authorList>
    </citation>
    <scope>NUCLEOTIDE SEQUENCE [LARGE SCALE GENOMIC DNA]</scope>
    <source>
        <strain evidence="4 5">Marx 270</strain>
    </source>
</reference>
<evidence type="ECO:0000313" key="5">
    <source>
        <dbReference type="Proteomes" id="UP000054217"/>
    </source>
</evidence>
<evidence type="ECO:0000313" key="4">
    <source>
        <dbReference type="EMBL" id="KIO04285.1"/>
    </source>
</evidence>
<dbReference type="Pfam" id="PF01073">
    <property type="entry name" value="3Beta_HSD"/>
    <property type="match status" value="1"/>
</dbReference>
<dbReference type="PANTHER" id="PTHR43245:SF51">
    <property type="entry name" value="SHORT CHAIN DEHYDROGENASE_REDUCTASE FAMILY 42E, MEMBER 2"/>
    <property type="match status" value="1"/>
</dbReference>
<dbReference type="OrthoDB" id="2704039at2759"/>
<dbReference type="InterPro" id="IPR050177">
    <property type="entry name" value="Lipid_A_modif_metabolic_enz"/>
</dbReference>
<dbReference type="InterPro" id="IPR036291">
    <property type="entry name" value="NAD(P)-bd_dom_sf"/>
</dbReference>
<dbReference type="InParanoid" id="A0A0C3NTT0"/>
<protein>
    <recommendedName>
        <fullName evidence="3">3-beta hydroxysteroid dehydrogenase/isomerase domain-containing protein</fullName>
    </recommendedName>
</protein>
<keyword evidence="2" id="KW-0560">Oxidoreductase</keyword>
<evidence type="ECO:0000259" key="3">
    <source>
        <dbReference type="Pfam" id="PF01073"/>
    </source>
</evidence>
<dbReference type="GO" id="GO:0006694">
    <property type="term" value="P:steroid biosynthetic process"/>
    <property type="evidence" value="ECO:0007669"/>
    <property type="project" value="InterPro"/>
</dbReference>
<feature type="non-terminal residue" evidence="4">
    <location>
        <position position="1"/>
    </location>
</feature>
<dbReference type="HOGENOM" id="CLU_071113_0_0_1"/>
<organism evidence="4 5">
    <name type="scientific">Pisolithus tinctorius Marx 270</name>
    <dbReference type="NCBI Taxonomy" id="870435"/>
    <lineage>
        <taxon>Eukaryota</taxon>
        <taxon>Fungi</taxon>
        <taxon>Dikarya</taxon>
        <taxon>Basidiomycota</taxon>
        <taxon>Agaricomycotina</taxon>
        <taxon>Agaricomycetes</taxon>
        <taxon>Agaricomycetidae</taxon>
        <taxon>Boletales</taxon>
        <taxon>Sclerodermatineae</taxon>
        <taxon>Pisolithaceae</taxon>
        <taxon>Pisolithus</taxon>
    </lineage>
</organism>
<name>A0A0C3NTT0_PISTI</name>
<keyword evidence="5" id="KW-1185">Reference proteome</keyword>
<sequence length="247" mass="26852">SKILGRHTIEQLARGDTIPMLDIVQRHHDVPFYSGDTTDKWDVLDILERSGVTYIVQNALLRRGVKDPSVYFRGYIEGTQAIVEAAIAAGVRKLIYTSSAGIIFDSTDIMNVNEWVPYLEKPFAMYNDSKAQGEKVMLEANGKDGLLTIALCPAGVFGPKDSQIAGSGSLFDCTYDGNIMRTILFAGGGLVPPPSYPSATNGQAFLITDGEPLYILDITGLYDEHGQRLSGPKVQSAYERLGGATRV</sequence>
<dbReference type="Gene3D" id="3.40.50.720">
    <property type="entry name" value="NAD(P)-binding Rossmann-like Domain"/>
    <property type="match status" value="1"/>
</dbReference>
<feature type="domain" description="3-beta hydroxysteroid dehydrogenase/isomerase" evidence="3">
    <location>
        <begin position="25"/>
        <end position="164"/>
    </location>
</feature>
<dbReference type="Proteomes" id="UP000054217">
    <property type="component" value="Unassembled WGS sequence"/>
</dbReference>
<dbReference type="PANTHER" id="PTHR43245">
    <property type="entry name" value="BIFUNCTIONAL POLYMYXIN RESISTANCE PROTEIN ARNA"/>
    <property type="match status" value="1"/>
</dbReference>